<keyword evidence="2" id="KW-1185">Reference proteome</keyword>
<evidence type="ECO:0000313" key="1">
    <source>
        <dbReference type="EMBL" id="VDD81527.1"/>
    </source>
</evidence>
<dbReference type="EMBL" id="UXSR01005377">
    <property type="protein sequence ID" value="VDD81527.1"/>
    <property type="molecule type" value="Genomic_DNA"/>
</dbReference>
<dbReference type="Proteomes" id="UP000267029">
    <property type="component" value="Unassembled WGS sequence"/>
</dbReference>
<sequence length="94" mass="10495">MASMADVLPLIEFFELLYWTFDGKCLVSILSLSWTSMRTQASSSTRPTDPNLSSSLPLQFVVFLSLTPPFSSLSSVHVYYLCVFVPNHPHPLSP</sequence>
<dbReference type="AlphaFoldDB" id="A0A0R3UJ68"/>
<evidence type="ECO:0000313" key="2">
    <source>
        <dbReference type="Proteomes" id="UP000267029"/>
    </source>
</evidence>
<accession>A0A0R3UJ68</accession>
<name>A0A0R3UJ68_MESCO</name>
<reference evidence="1 2" key="1">
    <citation type="submission" date="2018-10" db="EMBL/GenBank/DDBJ databases">
        <authorList>
            <consortium name="Pathogen Informatics"/>
        </authorList>
    </citation>
    <scope>NUCLEOTIDE SEQUENCE [LARGE SCALE GENOMIC DNA]</scope>
</reference>
<protein>
    <submittedName>
        <fullName evidence="1">Uncharacterized protein</fullName>
    </submittedName>
</protein>
<proteinExistence type="predicted"/>
<organism evidence="1 2">
    <name type="scientific">Mesocestoides corti</name>
    <name type="common">Flatworm</name>
    <dbReference type="NCBI Taxonomy" id="53468"/>
    <lineage>
        <taxon>Eukaryota</taxon>
        <taxon>Metazoa</taxon>
        <taxon>Spiralia</taxon>
        <taxon>Lophotrochozoa</taxon>
        <taxon>Platyhelminthes</taxon>
        <taxon>Cestoda</taxon>
        <taxon>Eucestoda</taxon>
        <taxon>Cyclophyllidea</taxon>
        <taxon>Mesocestoididae</taxon>
        <taxon>Mesocestoides</taxon>
    </lineage>
</organism>
<gene>
    <name evidence="1" type="ORF">MCOS_LOCUS7530</name>
</gene>